<feature type="region of interest" description="Disordered" evidence="1">
    <location>
        <begin position="134"/>
        <end position="161"/>
    </location>
</feature>
<dbReference type="EMBL" id="ML120162">
    <property type="protein sequence ID" value="RPA70652.1"/>
    <property type="molecule type" value="Genomic_DNA"/>
</dbReference>
<feature type="compositionally biased region" description="Low complexity" evidence="1">
    <location>
        <begin position="1"/>
        <end position="16"/>
    </location>
</feature>
<feature type="region of interest" description="Disordered" evidence="1">
    <location>
        <begin position="1"/>
        <end position="112"/>
    </location>
</feature>
<evidence type="ECO:0000313" key="3">
    <source>
        <dbReference type="Proteomes" id="UP000275078"/>
    </source>
</evidence>
<protein>
    <submittedName>
        <fullName evidence="2">Uncharacterized protein</fullName>
    </submittedName>
</protein>
<dbReference type="Proteomes" id="UP000275078">
    <property type="component" value="Unassembled WGS sequence"/>
</dbReference>
<organism evidence="2 3">
    <name type="scientific">Ascobolus immersus RN42</name>
    <dbReference type="NCBI Taxonomy" id="1160509"/>
    <lineage>
        <taxon>Eukaryota</taxon>
        <taxon>Fungi</taxon>
        <taxon>Dikarya</taxon>
        <taxon>Ascomycota</taxon>
        <taxon>Pezizomycotina</taxon>
        <taxon>Pezizomycetes</taxon>
        <taxon>Pezizales</taxon>
        <taxon>Ascobolaceae</taxon>
        <taxon>Ascobolus</taxon>
    </lineage>
</organism>
<evidence type="ECO:0000313" key="2">
    <source>
        <dbReference type="EMBL" id="RPA70652.1"/>
    </source>
</evidence>
<sequence length="374" mass="42422">MTTDTRGRTSTTTSAALGGGSRSHQPEPRLLRQAQEKAQPPGKKFDPFDVVFGSDTDEDDIAALPHMPGRFPDKGKKAITSIPDTTLPLSYPAPRPCDHEPPSTALKSEDDEYDPLGVFPSTIEQLDRLDSTFGQSSSRDAMRRKVEARKVEARDRHRPRSVKHRIMRKKGDEARVAVWEEEGWGTDPAEAGRVVGEWSYRHLEDYPLGLSSDMLGGRKTLNNKKVFTSTDLNQQDIQRLLLLEDSPNLFKALKDYAKALITTRPTEKHQYKYGPPGTKEVELQDQYQASWETEVVTPLTRWKYLPPSVREASDTPPKCRLTGDVLWTQKSRCYFHVVDKLALLMADQVRSDLRAAKTQYEDGCKFKPSWESRY</sequence>
<proteinExistence type="predicted"/>
<name>A0A3N4H6T8_ASCIM</name>
<feature type="compositionally biased region" description="Basic and acidic residues" evidence="1">
    <location>
        <begin position="140"/>
        <end position="155"/>
    </location>
</feature>
<evidence type="ECO:0000256" key="1">
    <source>
        <dbReference type="SAM" id="MobiDB-lite"/>
    </source>
</evidence>
<dbReference type="AlphaFoldDB" id="A0A3N4H6T8"/>
<gene>
    <name evidence="2" type="ORF">BJ508DRAFT_336954</name>
</gene>
<accession>A0A3N4H6T8</accession>
<keyword evidence="3" id="KW-1185">Reference proteome</keyword>
<reference evidence="2 3" key="1">
    <citation type="journal article" date="2018" name="Nat. Ecol. Evol.">
        <title>Pezizomycetes genomes reveal the molecular basis of ectomycorrhizal truffle lifestyle.</title>
        <authorList>
            <person name="Murat C."/>
            <person name="Payen T."/>
            <person name="Noel B."/>
            <person name="Kuo A."/>
            <person name="Morin E."/>
            <person name="Chen J."/>
            <person name="Kohler A."/>
            <person name="Krizsan K."/>
            <person name="Balestrini R."/>
            <person name="Da Silva C."/>
            <person name="Montanini B."/>
            <person name="Hainaut M."/>
            <person name="Levati E."/>
            <person name="Barry K.W."/>
            <person name="Belfiori B."/>
            <person name="Cichocki N."/>
            <person name="Clum A."/>
            <person name="Dockter R.B."/>
            <person name="Fauchery L."/>
            <person name="Guy J."/>
            <person name="Iotti M."/>
            <person name="Le Tacon F."/>
            <person name="Lindquist E.A."/>
            <person name="Lipzen A."/>
            <person name="Malagnac F."/>
            <person name="Mello A."/>
            <person name="Molinier V."/>
            <person name="Miyauchi S."/>
            <person name="Poulain J."/>
            <person name="Riccioni C."/>
            <person name="Rubini A."/>
            <person name="Sitrit Y."/>
            <person name="Splivallo R."/>
            <person name="Traeger S."/>
            <person name="Wang M."/>
            <person name="Zifcakova L."/>
            <person name="Wipf D."/>
            <person name="Zambonelli A."/>
            <person name="Paolocci F."/>
            <person name="Nowrousian M."/>
            <person name="Ottonello S."/>
            <person name="Baldrian P."/>
            <person name="Spatafora J.W."/>
            <person name="Henrissat B."/>
            <person name="Nagy L.G."/>
            <person name="Aury J.M."/>
            <person name="Wincker P."/>
            <person name="Grigoriev I.V."/>
            <person name="Bonfante P."/>
            <person name="Martin F.M."/>
        </authorList>
    </citation>
    <scope>NUCLEOTIDE SEQUENCE [LARGE SCALE GENOMIC DNA]</scope>
    <source>
        <strain evidence="2 3">RN42</strain>
    </source>
</reference>